<sequence length="157" mass="19172">MALVFEWDFEQYQEEELLIALHTRFVPCKLAYWLNKELGIRFERTPQDLYDKDSDTLFPLFSYKEDVQWYLIANRMLKRVSLGLFAQVEEYQPFIKELPKVDYFLRITPFDERTDYISLLKEQYFIDHVYEIPLFPEGKTSYKEQRKLNEIKAKLIF</sequence>
<name>A0ABU5Z414_9FLAO</name>
<keyword evidence="2" id="KW-1185">Reference proteome</keyword>
<gene>
    <name evidence="1" type="ORF">VJJ08_00080</name>
</gene>
<organism evidence="1 2">
    <name type="scientific">Capnocytophaga gingivalis</name>
    <dbReference type="NCBI Taxonomy" id="1017"/>
    <lineage>
        <taxon>Bacteria</taxon>
        <taxon>Pseudomonadati</taxon>
        <taxon>Bacteroidota</taxon>
        <taxon>Flavobacteriia</taxon>
        <taxon>Flavobacteriales</taxon>
        <taxon>Flavobacteriaceae</taxon>
        <taxon>Capnocytophaga</taxon>
    </lineage>
</organism>
<dbReference type="NCBIfam" id="NF033205">
    <property type="entry name" value="IPExxxVDY"/>
    <property type="match status" value="1"/>
</dbReference>
<evidence type="ECO:0000313" key="2">
    <source>
        <dbReference type="Proteomes" id="UP001311730"/>
    </source>
</evidence>
<accession>A0ABU5Z414</accession>
<reference evidence="1 2" key="1">
    <citation type="submission" date="2023-12" db="EMBL/GenBank/DDBJ databases">
        <title>Genomic sequences of Capnocytophaga and Parvimonas strains.</title>
        <authorList>
            <person name="Watt R.M."/>
            <person name="Wang M."/>
            <person name="Yang T."/>
            <person name="Tong W.M."/>
        </authorList>
    </citation>
    <scope>NUCLEOTIDE SEQUENCE [LARGE SCALE GENOMIC DNA]</scope>
    <source>
        <strain evidence="1 2">CCUG 13096</strain>
    </source>
</reference>
<dbReference type="RefSeq" id="WP_323982259.1">
    <property type="nucleotide sequence ID" value="NZ_JAYKBW010000001.1"/>
</dbReference>
<dbReference type="InterPro" id="IPR047690">
    <property type="entry name" value="IPExxxVDY_fam"/>
</dbReference>
<dbReference type="Proteomes" id="UP001311730">
    <property type="component" value="Unassembled WGS sequence"/>
</dbReference>
<comment type="caution">
    <text evidence="1">The sequence shown here is derived from an EMBL/GenBank/DDBJ whole genome shotgun (WGS) entry which is preliminary data.</text>
</comment>
<evidence type="ECO:0000313" key="1">
    <source>
        <dbReference type="EMBL" id="MEB3073698.1"/>
    </source>
</evidence>
<dbReference type="EMBL" id="JAYKBW010000001">
    <property type="protein sequence ID" value="MEB3073698.1"/>
    <property type="molecule type" value="Genomic_DNA"/>
</dbReference>
<proteinExistence type="predicted"/>
<protein>
    <submittedName>
        <fullName evidence="1">IPExxxVDY family protein</fullName>
    </submittedName>
</protein>